<evidence type="ECO:0000313" key="2">
    <source>
        <dbReference type="Proteomes" id="UP000016584"/>
    </source>
</evidence>
<name>U2HYN7_9SPHI</name>
<dbReference type="PATRIC" id="fig|1346330.5.peg.567"/>
<keyword evidence="2" id="KW-1185">Reference proteome</keyword>
<evidence type="ECO:0000313" key="1">
    <source>
        <dbReference type="EMBL" id="ERJ60662.1"/>
    </source>
</evidence>
<reference evidence="1 2" key="1">
    <citation type="journal article" date="2013" name="Genome Announc.">
        <title>The Draft Genome Sequence of Sphingomonas paucimobilis Strain HER1398 (Proteobacteria), Host to the Giant PAU Phage, Indicates That It Is a Member of the Genus Sphingobacterium (Bacteroidetes).</title>
        <authorList>
            <person name="White R.A.III."/>
            <person name="Suttle C.A."/>
        </authorList>
    </citation>
    <scope>NUCLEOTIDE SEQUENCE [LARGE SCALE GENOMIC DNA]</scope>
    <source>
        <strain evidence="1 2">HER1398</strain>
    </source>
</reference>
<dbReference type="Proteomes" id="UP000016584">
    <property type="component" value="Unassembled WGS sequence"/>
</dbReference>
<organism evidence="1 2">
    <name type="scientific">Sphingobacterium paucimobilis HER1398</name>
    <dbReference type="NCBI Taxonomy" id="1346330"/>
    <lineage>
        <taxon>Bacteria</taxon>
        <taxon>Pseudomonadati</taxon>
        <taxon>Bacteroidota</taxon>
        <taxon>Sphingobacteriia</taxon>
        <taxon>Sphingobacteriales</taxon>
        <taxon>Sphingobacteriaceae</taxon>
        <taxon>Sphingobacterium</taxon>
    </lineage>
</organism>
<dbReference type="STRING" id="1346330.M472_18045"/>
<dbReference type="AlphaFoldDB" id="U2HYN7"/>
<protein>
    <submittedName>
        <fullName evidence="1">Uncharacterized protein</fullName>
    </submittedName>
</protein>
<proteinExistence type="predicted"/>
<accession>U2HYN7</accession>
<gene>
    <name evidence="1" type="ORF">M472_18045</name>
</gene>
<dbReference type="EMBL" id="ATDL01000004">
    <property type="protein sequence ID" value="ERJ60662.1"/>
    <property type="molecule type" value="Genomic_DNA"/>
</dbReference>
<sequence>MLLGAKNVKEQTQSPNLVYVIAREHGGDKTIISYPFSGNCSKMFYGKTNIINEYKAKYSKRIEKTLTSVEIKGPYSSWDKAMDAYNADLEKFGGKAKPFPFGLECNNGKQ</sequence>
<comment type="caution">
    <text evidence="1">The sequence shown here is derived from an EMBL/GenBank/DDBJ whole genome shotgun (WGS) entry which is preliminary data.</text>
</comment>